<proteinExistence type="predicted"/>
<dbReference type="GO" id="GO:0005783">
    <property type="term" value="C:endoplasmic reticulum"/>
    <property type="evidence" value="ECO:0007669"/>
    <property type="project" value="TreeGrafter"/>
</dbReference>
<dbReference type="Pfam" id="PF13499">
    <property type="entry name" value="EF-hand_7"/>
    <property type="match status" value="1"/>
</dbReference>
<dbReference type="Pfam" id="PF13202">
    <property type="entry name" value="EF-hand_5"/>
    <property type="match status" value="1"/>
</dbReference>
<dbReference type="Proteomes" id="UP000285301">
    <property type="component" value="Unassembled WGS sequence"/>
</dbReference>
<evidence type="ECO:0000256" key="2">
    <source>
        <dbReference type="ARBA" id="ARBA00022737"/>
    </source>
</evidence>
<gene>
    <name evidence="5" type="ORF">B4U79_14150</name>
</gene>
<protein>
    <submittedName>
        <fullName evidence="5">Calumenin-B-like protein</fullName>
    </submittedName>
</protein>
<keyword evidence="1" id="KW-0479">Metal-binding</keyword>
<dbReference type="SUPFAM" id="SSF47473">
    <property type="entry name" value="EF-hand"/>
    <property type="match status" value="2"/>
</dbReference>
<evidence type="ECO:0000313" key="5">
    <source>
        <dbReference type="EMBL" id="RWS16302.1"/>
    </source>
</evidence>
<dbReference type="PANTHER" id="PTHR10827:SF98">
    <property type="entry name" value="45 KDA CALCIUM-BINDING PROTEIN"/>
    <property type="match status" value="1"/>
</dbReference>
<sequence>MMNEEQKFHPHDFINDIEDDHVFKRGLLKTIKKIDVDKNELLNVEELTHWLEYLHKITVEREFETKWKYIQRYIDDQKLEGLTYEAYENMLNPVSEREKRRKRWELVDEDKNGFLSKDELFNYLHPKYSKKFKDLEVNEAFAEADADGDGRMNLDEFQKYMAKNFAKTDGTGREIKESDLKTYFQLILDMNKDGYLDSKEVRILLIKKGDFDTANSLIESHDKNNDHMLDEKEIMQNPRHFGPILPHEFWDAFVDMHDEL</sequence>
<dbReference type="AlphaFoldDB" id="A0A443RM14"/>
<dbReference type="OrthoDB" id="6229588at2759"/>
<comment type="caution">
    <text evidence="5">The sequence shown here is derived from an EMBL/GenBank/DDBJ whole genome shotgun (WGS) entry which is preliminary data.</text>
</comment>
<dbReference type="InterPro" id="IPR018247">
    <property type="entry name" value="EF_Hand_1_Ca_BS"/>
</dbReference>
<dbReference type="SMART" id="SM00054">
    <property type="entry name" value="EFh"/>
    <property type="match status" value="4"/>
</dbReference>
<feature type="domain" description="EF-hand" evidence="4">
    <location>
        <begin position="175"/>
        <end position="211"/>
    </location>
</feature>
<name>A0A443RM14_9ACAR</name>
<feature type="domain" description="EF-hand" evidence="4">
    <location>
        <begin position="95"/>
        <end position="130"/>
    </location>
</feature>
<accession>A0A443RM14</accession>
<dbReference type="InterPro" id="IPR002048">
    <property type="entry name" value="EF_hand_dom"/>
</dbReference>
<keyword evidence="3" id="KW-0106">Calcium</keyword>
<dbReference type="Gene3D" id="1.10.238.10">
    <property type="entry name" value="EF-hand"/>
    <property type="match status" value="2"/>
</dbReference>
<evidence type="ECO:0000256" key="3">
    <source>
        <dbReference type="ARBA" id="ARBA00022837"/>
    </source>
</evidence>
<dbReference type="EMBL" id="NCKU01000255">
    <property type="protein sequence ID" value="RWS16302.1"/>
    <property type="molecule type" value="Genomic_DNA"/>
</dbReference>
<dbReference type="PANTHER" id="PTHR10827">
    <property type="entry name" value="RETICULOCALBIN"/>
    <property type="match status" value="1"/>
</dbReference>
<dbReference type="GO" id="GO:0005509">
    <property type="term" value="F:calcium ion binding"/>
    <property type="evidence" value="ECO:0007669"/>
    <property type="project" value="InterPro"/>
</dbReference>
<dbReference type="InterPro" id="IPR011992">
    <property type="entry name" value="EF-hand-dom_pair"/>
</dbReference>
<keyword evidence="6" id="KW-1185">Reference proteome</keyword>
<dbReference type="PROSITE" id="PS50222">
    <property type="entry name" value="EF_HAND_2"/>
    <property type="match status" value="3"/>
</dbReference>
<evidence type="ECO:0000256" key="1">
    <source>
        <dbReference type="ARBA" id="ARBA00022723"/>
    </source>
</evidence>
<dbReference type="PROSITE" id="PS00018">
    <property type="entry name" value="EF_HAND_1"/>
    <property type="match status" value="4"/>
</dbReference>
<evidence type="ECO:0000259" key="4">
    <source>
        <dbReference type="PROSITE" id="PS50222"/>
    </source>
</evidence>
<evidence type="ECO:0000313" key="6">
    <source>
        <dbReference type="Proteomes" id="UP000285301"/>
    </source>
</evidence>
<organism evidence="5 6">
    <name type="scientific">Dinothrombium tinctorium</name>
    <dbReference type="NCBI Taxonomy" id="1965070"/>
    <lineage>
        <taxon>Eukaryota</taxon>
        <taxon>Metazoa</taxon>
        <taxon>Ecdysozoa</taxon>
        <taxon>Arthropoda</taxon>
        <taxon>Chelicerata</taxon>
        <taxon>Arachnida</taxon>
        <taxon>Acari</taxon>
        <taxon>Acariformes</taxon>
        <taxon>Trombidiformes</taxon>
        <taxon>Prostigmata</taxon>
        <taxon>Anystina</taxon>
        <taxon>Parasitengona</taxon>
        <taxon>Trombidioidea</taxon>
        <taxon>Trombidiidae</taxon>
        <taxon>Dinothrombium</taxon>
    </lineage>
</organism>
<reference evidence="5 6" key="1">
    <citation type="journal article" date="2018" name="Gigascience">
        <title>Genomes of trombidid mites reveal novel predicted allergens and laterally-transferred genes associated with secondary metabolism.</title>
        <authorList>
            <person name="Dong X."/>
            <person name="Chaisiri K."/>
            <person name="Xia D."/>
            <person name="Armstrong S.D."/>
            <person name="Fang Y."/>
            <person name="Donnelly M.J."/>
            <person name="Kadowaki T."/>
            <person name="McGarry J.W."/>
            <person name="Darby A.C."/>
            <person name="Makepeace B.L."/>
        </authorList>
    </citation>
    <scope>NUCLEOTIDE SEQUENCE [LARGE SCALE GENOMIC DNA]</scope>
    <source>
        <strain evidence="5">UoL-WK</strain>
    </source>
</reference>
<feature type="domain" description="EF-hand" evidence="4">
    <location>
        <begin position="132"/>
        <end position="167"/>
    </location>
</feature>
<dbReference type="PRINTS" id="PR01697">
    <property type="entry name" value="PARVALBUMIN"/>
</dbReference>
<keyword evidence="2" id="KW-0677">Repeat</keyword>